<feature type="transmembrane region" description="Helical" evidence="1">
    <location>
        <begin position="15"/>
        <end position="36"/>
    </location>
</feature>
<comment type="caution">
    <text evidence="2">The sequence shown here is derived from an EMBL/GenBank/DDBJ whole genome shotgun (WGS) entry which is preliminary data.</text>
</comment>
<dbReference type="Proteomes" id="UP000054995">
    <property type="component" value="Unassembled WGS sequence"/>
</dbReference>
<evidence type="ECO:0000313" key="2">
    <source>
        <dbReference type="EMBL" id="KRY90202.1"/>
    </source>
</evidence>
<name>A0A0V1FVX6_TRIPS</name>
<accession>A0A0V1FVX6</accession>
<protein>
    <submittedName>
        <fullName evidence="2">Uncharacterized protein</fullName>
    </submittedName>
</protein>
<proteinExistence type="predicted"/>
<dbReference type="AlphaFoldDB" id="A0A0V1FVX6"/>
<keyword evidence="1" id="KW-1133">Transmembrane helix</keyword>
<reference evidence="2 3" key="1">
    <citation type="submission" date="2015-01" db="EMBL/GenBank/DDBJ databases">
        <title>Evolution of Trichinella species and genotypes.</title>
        <authorList>
            <person name="Korhonen P.K."/>
            <person name="Edoardo P."/>
            <person name="Giuseppe L.R."/>
            <person name="Gasser R.B."/>
        </authorList>
    </citation>
    <scope>NUCLEOTIDE SEQUENCE [LARGE SCALE GENOMIC DNA]</scope>
    <source>
        <strain evidence="2">ISS470</strain>
    </source>
</reference>
<evidence type="ECO:0000256" key="1">
    <source>
        <dbReference type="SAM" id="Phobius"/>
    </source>
</evidence>
<evidence type="ECO:0000313" key="3">
    <source>
        <dbReference type="Proteomes" id="UP000054995"/>
    </source>
</evidence>
<sequence>MKFQFQELNIIYDKTAPLIIVSILSVLSIFQLLDILKKRHGMEFVRSSLSSKAERDRFAKLKILTVQTFDQVRQPRAYDLTKKNFELNWMFLTSDHFEAM</sequence>
<dbReference type="EMBL" id="JYDT01000024">
    <property type="protein sequence ID" value="KRY90202.1"/>
    <property type="molecule type" value="Genomic_DNA"/>
</dbReference>
<gene>
    <name evidence="2" type="ORF">T4D_17049</name>
</gene>
<organism evidence="2 3">
    <name type="scientific">Trichinella pseudospiralis</name>
    <name type="common">Parasitic roundworm</name>
    <dbReference type="NCBI Taxonomy" id="6337"/>
    <lineage>
        <taxon>Eukaryota</taxon>
        <taxon>Metazoa</taxon>
        <taxon>Ecdysozoa</taxon>
        <taxon>Nematoda</taxon>
        <taxon>Enoplea</taxon>
        <taxon>Dorylaimia</taxon>
        <taxon>Trichinellida</taxon>
        <taxon>Trichinellidae</taxon>
        <taxon>Trichinella</taxon>
    </lineage>
</organism>
<keyword evidence="1" id="KW-0812">Transmembrane</keyword>
<keyword evidence="3" id="KW-1185">Reference proteome</keyword>
<keyword evidence="1" id="KW-0472">Membrane</keyword>